<accession>A0AAN4R389</accession>
<keyword evidence="2" id="KW-1185">Reference proteome</keyword>
<gene>
    <name evidence="1" type="ORF">ABO01nite_02080</name>
</gene>
<evidence type="ECO:0000313" key="2">
    <source>
        <dbReference type="Proteomes" id="UP000321287"/>
    </source>
</evidence>
<evidence type="ECO:0000313" key="1">
    <source>
        <dbReference type="EMBL" id="GEL52201.1"/>
    </source>
</evidence>
<reference evidence="1 2" key="1">
    <citation type="submission" date="2019-07" db="EMBL/GenBank/DDBJ databases">
        <title>Whole genome shotgun sequence of Asaia bogorensis NBRC 16594.</title>
        <authorList>
            <person name="Hosoyama A."/>
            <person name="Uohara A."/>
            <person name="Ohji S."/>
            <person name="Ichikawa N."/>
        </authorList>
    </citation>
    <scope>NUCLEOTIDE SEQUENCE [LARGE SCALE GENOMIC DNA]</scope>
    <source>
        <strain evidence="1 2">NBRC 16594</strain>
    </source>
</reference>
<dbReference type="EMBL" id="BJVS01000001">
    <property type="protein sequence ID" value="GEL52201.1"/>
    <property type="molecule type" value="Genomic_DNA"/>
</dbReference>
<dbReference type="AlphaFoldDB" id="A0AAN4R389"/>
<dbReference type="GeneID" id="78227906"/>
<dbReference type="Proteomes" id="UP000321287">
    <property type="component" value="Unassembled WGS sequence"/>
</dbReference>
<protein>
    <submittedName>
        <fullName evidence="1">Uncharacterized protein</fullName>
    </submittedName>
</protein>
<comment type="caution">
    <text evidence="1">The sequence shown here is derived from an EMBL/GenBank/DDBJ whole genome shotgun (WGS) entry which is preliminary data.</text>
</comment>
<proteinExistence type="predicted"/>
<organism evidence="1 2">
    <name type="scientific">Asaia bogorensis NBRC 16594</name>
    <dbReference type="NCBI Taxonomy" id="1231624"/>
    <lineage>
        <taxon>Bacteria</taxon>
        <taxon>Pseudomonadati</taxon>
        <taxon>Pseudomonadota</taxon>
        <taxon>Alphaproteobacteria</taxon>
        <taxon>Acetobacterales</taxon>
        <taxon>Acetobacteraceae</taxon>
        <taxon>Asaia</taxon>
    </lineage>
</organism>
<name>A0AAN4R389_9PROT</name>
<dbReference type="RefSeq" id="WP_171840687.1">
    <property type="nucleotide sequence ID" value="NZ_AP014690.1"/>
</dbReference>
<dbReference type="KEGG" id="abg:Asbog_02121"/>
<sequence length="53" mass="5718">MKSFDYERDLSLCPGNDMTCGVDGSDECRTGLRAVSPASATKLMGYSVAELIR</sequence>